<dbReference type="AlphaFoldDB" id="A0A078LBG3"/>
<reference evidence="1" key="1">
    <citation type="submission" date="2014-06" db="EMBL/GenBank/DDBJ databases">
        <authorList>
            <person name="Urmite Genomes Urmite Genomes"/>
        </authorList>
    </citation>
    <scope>NUCLEOTIDE SEQUENCE</scope>
</reference>
<protein>
    <submittedName>
        <fullName evidence="1">Uncharacterized protein</fullName>
    </submittedName>
</protein>
<dbReference type="PATRIC" id="fig|545.12.peg.693"/>
<proteinExistence type="predicted"/>
<gene>
    <name evidence="1" type="ORF">BN1086_00691</name>
</gene>
<organism evidence="1">
    <name type="scientific">Citrobacter koseri</name>
    <name type="common">Citrobacter diversus</name>
    <dbReference type="NCBI Taxonomy" id="545"/>
    <lineage>
        <taxon>Bacteria</taxon>
        <taxon>Pseudomonadati</taxon>
        <taxon>Pseudomonadota</taxon>
        <taxon>Gammaproteobacteria</taxon>
        <taxon>Enterobacterales</taxon>
        <taxon>Enterobacteriaceae</taxon>
        <taxon>Citrobacter</taxon>
    </lineage>
</organism>
<dbReference type="EMBL" id="LK931336">
    <property type="protein sequence ID" value="CDZ82612.1"/>
    <property type="molecule type" value="Genomic_DNA"/>
</dbReference>
<accession>A0A078LBG3</accession>
<sequence>MDNSSAPAARNREETGVKASMQHFVTILLWRQRCRVAMMPELA</sequence>
<evidence type="ECO:0000313" key="1">
    <source>
        <dbReference type="EMBL" id="CDZ82612.1"/>
    </source>
</evidence>
<name>A0A078LBG3_CITKO</name>
<dbReference type="RefSeq" id="WP_258371578.1">
    <property type="nucleotide sequence ID" value="NZ_JAASMA010000003.1"/>
</dbReference>